<dbReference type="Pfam" id="PF07734">
    <property type="entry name" value="FBA_1"/>
    <property type="match status" value="1"/>
</dbReference>
<gene>
    <name evidence="2" type="ORF">V5N11_012748</name>
</gene>
<evidence type="ECO:0000313" key="2">
    <source>
        <dbReference type="EMBL" id="KAL1197209.1"/>
    </source>
</evidence>
<protein>
    <submittedName>
        <fullName evidence="2">F-box protein</fullName>
    </submittedName>
</protein>
<keyword evidence="3" id="KW-1185">Reference proteome</keyword>
<dbReference type="InterPro" id="IPR001810">
    <property type="entry name" value="F-box_dom"/>
</dbReference>
<dbReference type="SMART" id="SM00256">
    <property type="entry name" value="FBOX"/>
    <property type="match status" value="1"/>
</dbReference>
<dbReference type="SUPFAM" id="SSF81383">
    <property type="entry name" value="F-box domain"/>
    <property type="match status" value="1"/>
</dbReference>
<dbReference type="InterPro" id="IPR017451">
    <property type="entry name" value="F-box-assoc_interact_dom"/>
</dbReference>
<accession>A0ABD0ZRF4</accession>
<dbReference type="InterPro" id="IPR036047">
    <property type="entry name" value="F-box-like_dom_sf"/>
</dbReference>
<dbReference type="NCBIfam" id="TIGR01640">
    <property type="entry name" value="F_box_assoc_1"/>
    <property type="match status" value="1"/>
</dbReference>
<dbReference type="Proteomes" id="UP001558713">
    <property type="component" value="Unassembled WGS sequence"/>
</dbReference>
<dbReference type="EMBL" id="JBANAX010000694">
    <property type="protein sequence ID" value="KAL1197209.1"/>
    <property type="molecule type" value="Genomic_DNA"/>
</dbReference>
<dbReference type="PROSITE" id="PS50181">
    <property type="entry name" value="FBOX"/>
    <property type="match status" value="1"/>
</dbReference>
<evidence type="ECO:0000313" key="3">
    <source>
        <dbReference type="Proteomes" id="UP001558713"/>
    </source>
</evidence>
<dbReference type="PANTHER" id="PTHR31672:SF13">
    <property type="entry name" value="F-BOX PROTEIN CPR30-LIKE"/>
    <property type="match status" value="1"/>
</dbReference>
<evidence type="ECO:0000259" key="1">
    <source>
        <dbReference type="PROSITE" id="PS50181"/>
    </source>
</evidence>
<sequence length="386" mass="44454">MSDLPRDLVEEVLCRVPLTSLGTVRSICKKWNTLSKDPSFGKKHIAGRQAKLTTSSEREFMVIKMIKDMVYLMSVNLHNSDFESCIKREGKLNSQWLLDDVSQVFHCKGLLLCICEHGTTLIVWNPYLGQTRLLEPRDKLHREDYTYALGYNNISKSYKILRFINCHCPAFDEPVYDEPAYVEFKIYDINTSSLRVLDITPQDWWVRAYYSCCVSLKSNTYWFATEKYLNTRETLDSFLVCFDFTSETFGPHLPLPFEFGFYSAQDLILSSVREEKLAVLIRQQDTSMIEIWITTKIEPNAVSWSSKVFLAVDVSPFACSDWPFEVRGASFFIDEEKKVAVVFVRSVAYIVGVDGTLKEVDLGGSTYPFCFPRPHLCSYVPSLMQL</sequence>
<organism evidence="2 3">
    <name type="scientific">Cardamine amara subsp. amara</name>
    <dbReference type="NCBI Taxonomy" id="228776"/>
    <lineage>
        <taxon>Eukaryota</taxon>
        <taxon>Viridiplantae</taxon>
        <taxon>Streptophyta</taxon>
        <taxon>Embryophyta</taxon>
        <taxon>Tracheophyta</taxon>
        <taxon>Spermatophyta</taxon>
        <taxon>Magnoliopsida</taxon>
        <taxon>eudicotyledons</taxon>
        <taxon>Gunneridae</taxon>
        <taxon>Pentapetalae</taxon>
        <taxon>rosids</taxon>
        <taxon>malvids</taxon>
        <taxon>Brassicales</taxon>
        <taxon>Brassicaceae</taxon>
        <taxon>Cardamineae</taxon>
        <taxon>Cardamine</taxon>
    </lineage>
</organism>
<reference evidence="2 3" key="1">
    <citation type="submission" date="2024-04" db="EMBL/GenBank/DDBJ databases">
        <title>Genome assembly C_amara_ONT_v2.</title>
        <authorList>
            <person name="Yant L."/>
            <person name="Moore C."/>
            <person name="Slenker M."/>
        </authorList>
    </citation>
    <scope>NUCLEOTIDE SEQUENCE [LARGE SCALE GENOMIC DNA]</scope>
    <source>
        <tissue evidence="2">Leaf</tissue>
    </source>
</reference>
<dbReference type="CDD" id="cd22157">
    <property type="entry name" value="F-box_AtFBW1-like"/>
    <property type="match status" value="1"/>
</dbReference>
<dbReference type="AlphaFoldDB" id="A0ABD0ZRF4"/>
<dbReference type="PANTHER" id="PTHR31672">
    <property type="entry name" value="BNACNNG10540D PROTEIN"/>
    <property type="match status" value="1"/>
</dbReference>
<dbReference type="Pfam" id="PF00646">
    <property type="entry name" value="F-box"/>
    <property type="match status" value="1"/>
</dbReference>
<dbReference type="InterPro" id="IPR050796">
    <property type="entry name" value="SCF_F-box_component"/>
</dbReference>
<proteinExistence type="predicted"/>
<comment type="caution">
    <text evidence="2">The sequence shown here is derived from an EMBL/GenBank/DDBJ whole genome shotgun (WGS) entry which is preliminary data.</text>
</comment>
<feature type="domain" description="F-box" evidence="1">
    <location>
        <begin position="1"/>
        <end position="44"/>
    </location>
</feature>
<name>A0ABD0ZRF4_CARAN</name>
<dbReference type="Gene3D" id="1.20.1280.50">
    <property type="match status" value="1"/>
</dbReference>
<dbReference type="InterPro" id="IPR006527">
    <property type="entry name" value="F-box-assoc_dom_typ1"/>
</dbReference>